<dbReference type="RefSeq" id="WP_002606842.1">
    <property type="nucleotide sequence ID" value="NZ_BAAACC010000028.1"/>
</dbReference>
<accession>A0A099I267</accession>
<evidence type="ECO:0000313" key="4">
    <source>
        <dbReference type="Proteomes" id="UP000503330"/>
    </source>
</evidence>
<dbReference type="GeneID" id="61924040"/>
<evidence type="ECO:0000313" key="3">
    <source>
        <dbReference type="Proteomes" id="UP000030008"/>
    </source>
</evidence>
<dbReference type="Proteomes" id="UP000503330">
    <property type="component" value="Chromosome"/>
</dbReference>
<name>A0A099I267_CLOIN</name>
<dbReference type="InterPro" id="IPR043721">
    <property type="entry name" value="DUF5662"/>
</dbReference>
<dbReference type="Proteomes" id="UP000030008">
    <property type="component" value="Unassembled WGS sequence"/>
</dbReference>
<reference evidence="2 4" key="2">
    <citation type="submission" date="2020-02" db="EMBL/GenBank/DDBJ databases">
        <authorList>
            <person name="Kociolek L.K."/>
            <person name="Ozer E.A."/>
        </authorList>
    </citation>
    <scope>NUCLEOTIDE SEQUENCE [LARGE SCALE GENOMIC DNA]</scope>
    <source>
        <strain evidence="2 4">ATCC 14501</strain>
    </source>
</reference>
<proteinExistence type="predicted"/>
<evidence type="ECO:0000313" key="1">
    <source>
        <dbReference type="EMBL" id="KGJ51676.1"/>
    </source>
</evidence>
<reference evidence="1 3" key="1">
    <citation type="submission" date="2014-08" db="EMBL/GenBank/DDBJ databases">
        <title>Clostridium innocuum, an unnegligible vancomycin-resistant pathogen causing extra-intestinal infections.</title>
        <authorList>
            <person name="Feng Y."/>
            <person name="Chiu C.-H."/>
        </authorList>
    </citation>
    <scope>NUCLEOTIDE SEQUENCE [LARGE SCALE GENOMIC DNA]</scope>
    <source>
        <strain evidence="1 3">AN88</strain>
    </source>
</reference>
<dbReference type="AlphaFoldDB" id="A0A099I267"/>
<sequence length="174" mass="20592">MNKLWGHFKTITAHKLAVTKLCFRCGLYKQGLLHDLSKYTPVEFCAGVKYFQGNRSPIDYEKEVKGYSLGWLHHKGRNKHHWEYWLDNAVGGIRPVKMPLHYLVEMYCDRTAASRIYMKENYHDGSAYEYFMNGYDNVIMHEETKAMLKMILEYQRDHGTDATVDFIRKEILKN</sequence>
<gene>
    <name evidence="1" type="ORF">CIAN88_19130</name>
    <name evidence="2" type="ORF">G4D54_00845</name>
</gene>
<dbReference type="EMBL" id="JQIF01000103">
    <property type="protein sequence ID" value="KGJ51676.1"/>
    <property type="molecule type" value="Genomic_DNA"/>
</dbReference>
<evidence type="ECO:0000313" key="2">
    <source>
        <dbReference type="EMBL" id="QJA01056.1"/>
    </source>
</evidence>
<protein>
    <submittedName>
        <fullName evidence="1">Catalase</fullName>
    </submittedName>
</protein>
<organism evidence="1 3">
    <name type="scientific">Clostridium innocuum</name>
    <dbReference type="NCBI Taxonomy" id="1522"/>
    <lineage>
        <taxon>Bacteria</taxon>
        <taxon>Bacillati</taxon>
        <taxon>Bacillota</taxon>
        <taxon>Clostridia</taxon>
        <taxon>Eubacteriales</taxon>
        <taxon>Clostridiaceae</taxon>
        <taxon>Clostridium</taxon>
    </lineage>
</organism>
<dbReference type="Pfam" id="PF18907">
    <property type="entry name" value="DUF5662"/>
    <property type="match status" value="1"/>
</dbReference>
<dbReference type="EMBL" id="CP048838">
    <property type="protein sequence ID" value="QJA01056.1"/>
    <property type="molecule type" value="Genomic_DNA"/>
</dbReference>